<dbReference type="InterPro" id="IPR051397">
    <property type="entry name" value="Zn-ADH-like_protein"/>
</dbReference>
<dbReference type="InterPro" id="IPR013154">
    <property type="entry name" value="ADH-like_N"/>
</dbReference>
<evidence type="ECO:0000313" key="3">
    <source>
        <dbReference type="Proteomes" id="UP001418444"/>
    </source>
</evidence>
<dbReference type="RefSeq" id="WP_344785098.1">
    <property type="nucleotide sequence ID" value="NZ_BAAAZW010000009.1"/>
</dbReference>
<reference evidence="3" key="1">
    <citation type="journal article" date="2019" name="Int. J. Syst. Evol. Microbiol.">
        <title>The Global Catalogue of Microorganisms (GCM) 10K type strain sequencing project: providing services to taxonomists for standard genome sequencing and annotation.</title>
        <authorList>
            <consortium name="The Broad Institute Genomics Platform"/>
            <consortium name="The Broad Institute Genome Sequencing Center for Infectious Disease"/>
            <person name="Wu L."/>
            <person name="Ma J."/>
        </authorList>
    </citation>
    <scope>NUCLEOTIDE SEQUENCE [LARGE SCALE GENOMIC DNA]</scope>
    <source>
        <strain evidence="3">JCM 16923</strain>
    </source>
</reference>
<dbReference type="SMART" id="SM00829">
    <property type="entry name" value="PKS_ER"/>
    <property type="match status" value="1"/>
</dbReference>
<dbReference type="InterPro" id="IPR036291">
    <property type="entry name" value="NAD(P)-bd_dom_sf"/>
</dbReference>
<dbReference type="NCBIfam" id="TIGR02823">
    <property type="entry name" value="oxido_YhdH"/>
    <property type="match status" value="1"/>
</dbReference>
<dbReference type="Gene3D" id="3.40.50.720">
    <property type="entry name" value="NAD(P)-binding Rossmann-like Domain"/>
    <property type="match status" value="1"/>
</dbReference>
<feature type="domain" description="Enoyl reductase (ER)" evidence="1">
    <location>
        <begin position="12"/>
        <end position="326"/>
    </location>
</feature>
<sequence length="332" mass="33774">MGEVNALVAQQGDSGDIELAHQRVDESFLPDGAVEIDVAYSSVNYKDALAVTPKGGVARDYPLIPGIDIAGTVRASTSADFSVGDAVVAHGRDIGTARHGGYAEVARVPADLVVRLDGLTTAEAAAIGTAGYTAAMSVERLISYGITPDDGPVLVTGASGGVGSVSVDLLAGAGYEVVASTGTDSAHELLRALGAAQVIGRVPPEGEKVRALGKAQWAAAVDCVGGTTLAYIASTLRYEGVVAASGLAGGADLPTTVHPFILRGVTLAGIDSVQQTIDRRRALWARLGDDLKPRHLDAVTTEVDVAALPGTLRTILSGAVTGRTRVRVAGGF</sequence>
<keyword evidence="3" id="KW-1185">Reference proteome</keyword>
<dbReference type="SUPFAM" id="SSF50129">
    <property type="entry name" value="GroES-like"/>
    <property type="match status" value="1"/>
</dbReference>
<dbReference type="Pfam" id="PF00107">
    <property type="entry name" value="ADH_zinc_N"/>
    <property type="match status" value="1"/>
</dbReference>
<gene>
    <name evidence="2" type="ORF">GCM10022231_29440</name>
</gene>
<dbReference type="SUPFAM" id="SSF51735">
    <property type="entry name" value="NAD(P)-binding Rossmann-fold domains"/>
    <property type="match status" value="1"/>
</dbReference>
<dbReference type="EMBL" id="BAAAZW010000009">
    <property type="protein sequence ID" value="GAA3966629.1"/>
    <property type="molecule type" value="Genomic_DNA"/>
</dbReference>
<protein>
    <submittedName>
        <fullName evidence="2">Oxidoreductase</fullName>
    </submittedName>
</protein>
<proteinExistence type="predicted"/>
<dbReference type="PANTHER" id="PTHR43677:SF1">
    <property type="entry name" value="ACRYLYL-COA REDUCTASE ACUI-RELATED"/>
    <property type="match status" value="1"/>
</dbReference>
<evidence type="ECO:0000313" key="2">
    <source>
        <dbReference type="EMBL" id="GAA3966629.1"/>
    </source>
</evidence>
<dbReference type="InterPro" id="IPR020843">
    <property type="entry name" value="ER"/>
</dbReference>
<organism evidence="2 3">
    <name type="scientific">Gordonia caeni</name>
    <dbReference type="NCBI Taxonomy" id="1007097"/>
    <lineage>
        <taxon>Bacteria</taxon>
        <taxon>Bacillati</taxon>
        <taxon>Actinomycetota</taxon>
        <taxon>Actinomycetes</taxon>
        <taxon>Mycobacteriales</taxon>
        <taxon>Gordoniaceae</taxon>
        <taxon>Gordonia</taxon>
    </lineage>
</organism>
<dbReference type="InterPro" id="IPR014188">
    <property type="entry name" value="Acrylyl-CoA_reductase_AcuI"/>
</dbReference>
<name>A0ABP7PJC7_9ACTN</name>
<dbReference type="Pfam" id="PF08240">
    <property type="entry name" value="ADH_N"/>
    <property type="match status" value="1"/>
</dbReference>
<accession>A0ABP7PJC7</accession>
<dbReference type="InterPro" id="IPR013149">
    <property type="entry name" value="ADH-like_C"/>
</dbReference>
<dbReference type="CDD" id="cd08288">
    <property type="entry name" value="MDR_yhdh"/>
    <property type="match status" value="1"/>
</dbReference>
<comment type="caution">
    <text evidence="2">The sequence shown here is derived from an EMBL/GenBank/DDBJ whole genome shotgun (WGS) entry which is preliminary data.</text>
</comment>
<dbReference type="InterPro" id="IPR011032">
    <property type="entry name" value="GroES-like_sf"/>
</dbReference>
<dbReference type="Proteomes" id="UP001418444">
    <property type="component" value="Unassembled WGS sequence"/>
</dbReference>
<dbReference type="Gene3D" id="3.90.180.10">
    <property type="entry name" value="Medium-chain alcohol dehydrogenases, catalytic domain"/>
    <property type="match status" value="1"/>
</dbReference>
<dbReference type="PANTHER" id="PTHR43677">
    <property type="entry name" value="SHORT-CHAIN DEHYDROGENASE/REDUCTASE"/>
    <property type="match status" value="1"/>
</dbReference>
<evidence type="ECO:0000259" key="1">
    <source>
        <dbReference type="SMART" id="SM00829"/>
    </source>
</evidence>